<sequence>MSADFKKIKECNLFAIRQCSAFKMAVDEWGLIDSIICV</sequence>
<dbReference type="Proteomes" id="UP000555393">
    <property type="component" value="Unassembled WGS sequence"/>
</dbReference>
<accession>A0A841LZR3</accession>
<reference evidence="1 2" key="1">
    <citation type="submission" date="2020-08" db="EMBL/GenBank/DDBJ databases">
        <title>Genomic Encyclopedia of Type Strains, Phase IV (KMG-IV): sequencing the most valuable type-strain genomes for metagenomic binning, comparative biology and taxonomic classification.</title>
        <authorList>
            <person name="Goeker M."/>
        </authorList>
    </citation>
    <scope>NUCLEOTIDE SEQUENCE [LARGE SCALE GENOMIC DNA]</scope>
    <source>
        <strain evidence="1 2">DSM 22336</strain>
    </source>
</reference>
<evidence type="ECO:0000313" key="2">
    <source>
        <dbReference type="Proteomes" id="UP000555393"/>
    </source>
</evidence>
<organism evidence="1 2">
    <name type="scientific">Paenochrobactrum gallinarii</name>
    <dbReference type="NCBI Taxonomy" id="643673"/>
    <lineage>
        <taxon>Bacteria</taxon>
        <taxon>Pseudomonadati</taxon>
        <taxon>Pseudomonadota</taxon>
        <taxon>Alphaproteobacteria</taxon>
        <taxon>Hyphomicrobiales</taxon>
        <taxon>Brucellaceae</taxon>
        <taxon>Paenochrobactrum</taxon>
    </lineage>
</organism>
<proteinExistence type="predicted"/>
<name>A0A841LZR3_9HYPH</name>
<dbReference type="EMBL" id="JACIIU010000001">
    <property type="protein sequence ID" value="MBB6259621.1"/>
    <property type="molecule type" value="Genomic_DNA"/>
</dbReference>
<evidence type="ECO:0000313" key="1">
    <source>
        <dbReference type="EMBL" id="MBB6259621.1"/>
    </source>
</evidence>
<comment type="caution">
    <text evidence="1">The sequence shown here is derived from an EMBL/GenBank/DDBJ whole genome shotgun (WGS) entry which is preliminary data.</text>
</comment>
<protein>
    <submittedName>
        <fullName evidence="1">Uncharacterized protein</fullName>
    </submittedName>
</protein>
<dbReference type="AlphaFoldDB" id="A0A841LZR3"/>
<gene>
    <name evidence="1" type="ORF">FHS77_000129</name>
</gene>
<keyword evidence="2" id="KW-1185">Reference proteome</keyword>